<dbReference type="eggNOG" id="COG3209">
    <property type="taxonomic scope" value="Bacteria"/>
</dbReference>
<reference evidence="1" key="1">
    <citation type="submission" date="2012-02" db="EMBL/GenBank/DDBJ databases">
        <title>The complete genome of Solitalea canadensis DSM 3403.</title>
        <authorList>
            <consortium name="US DOE Joint Genome Institute (JGI-PGF)"/>
            <person name="Lucas S."/>
            <person name="Copeland A."/>
            <person name="Lapidus A."/>
            <person name="Glavina del Rio T."/>
            <person name="Dalin E."/>
            <person name="Tice H."/>
            <person name="Bruce D."/>
            <person name="Goodwin L."/>
            <person name="Pitluck S."/>
            <person name="Peters L."/>
            <person name="Ovchinnikova G."/>
            <person name="Lu M."/>
            <person name="Kyrpides N."/>
            <person name="Mavromatis K."/>
            <person name="Ivanova N."/>
            <person name="Brettin T."/>
            <person name="Detter J.C."/>
            <person name="Han C."/>
            <person name="Larimer F."/>
            <person name="Land M."/>
            <person name="Hauser L."/>
            <person name="Markowitz V."/>
            <person name="Cheng J.-F."/>
            <person name="Hugenholtz P."/>
            <person name="Woyke T."/>
            <person name="Wu D."/>
            <person name="Spring S."/>
            <person name="Schroeder M."/>
            <person name="Kopitz M."/>
            <person name="Brambilla E."/>
            <person name="Klenk H.-P."/>
            <person name="Eisen J.A."/>
        </authorList>
    </citation>
    <scope>NUCLEOTIDE SEQUENCE</scope>
    <source>
        <strain evidence="1">DSM 3403</strain>
    </source>
</reference>
<dbReference type="STRING" id="929556.Solca_1669"/>
<name>H8KQJ7_SOLCM</name>
<keyword evidence="2" id="KW-1185">Reference proteome</keyword>
<evidence type="ECO:0000313" key="2">
    <source>
        <dbReference type="Proteomes" id="UP000007590"/>
    </source>
</evidence>
<evidence type="ECO:0000313" key="1">
    <source>
        <dbReference type="EMBL" id="AFD06735.1"/>
    </source>
</evidence>
<dbReference type="KEGG" id="scn:Solca_1669"/>
<gene>
    <name evidence="1" type="ordered locus">Solca_1669</name>
</gene>
<dbReference type="Proteomes" id="UP000007590">
    <property type="component" value="Chromosome"/>
</dbReference>
<protein>
    <submittedName>
        <fullName evidence="1">Uncharacterized protein</fullName>
    </submittedName>
</protein>
<dbReference type="EMBL" id="CP003349">
    <property type="protein sequence ID" value="AFD06735.1"/>
    <property type="molecule type" value="Genomic_DNA"/>
</dbReference>
<organism evidence="1 2">
    <name type="scientific">Solitalea canadensis (strain ATCC 29591 / DSM 3403 / JCM 21819 / LMG 8368 / NBRC 15130 / NCIMB 12057 / USAM 9D)</name>
    <name type="common">Flexibacter canadensis</name>
    <dbReference type="NCBI Taxonomy" id="929556"/>
    <lineage>
        <taxon>Bacteria</taxon>
        <taxon>Pseudomonadati</taxon>
        <taxon>Bacteroidota</taxon>
        <taxon>Sphingobacteriia</taxon>
        <taxon>Sphingobacteriales</taxon>
        <taxon>Sphingobacteriaceae</taxon>
        <taxon>Solitalea</taxon>
    </lineage>
</organism>
<dbReference type="AlphaFoldDB" id="H8KQJ7"/>
<accession>H8KQJ7</accession>
<dbReference type="HOGENOM" id="CLU_1037860_0_0_10"/>
<sequence>MGKGEVFQRAISVLYFIVTKSSLLLSRQNQAHYNRAWFWYIIEVNNLPLPPMAGTDWVKNIRTNEVKWDANVNASTRFAANSEWQYIGAVGTTYHTANGTKQVFLGDNGHWSYINNQRNLNWGEFTGQINELKPMLDATAAGITGTVYGLAAASGGFTSSLLTGLGSGVADFTAQMAFNGQDINAVNWTSVGAMALFKNPLVASTVGSGLGYSSGFGFKNSFAFGEKTNVKFASETIGGHYLQNLGLINGLIMFHLLKKHLVNLQLDF</sequence>
<proteinExistence type="predicted"/>